<proteinExistence type="predicted"/>
<dbReference type="SUPFAM" id="SSF53807">
    <property type="entry name" value="Helical backbone' metal receptor"/>
    <property type="match status" value="1"/>
</dbReference>
<dbReference type="Proteomes" id="UP000516046">
    <property type="component" value="Chromosome"/>
</dbReference>
<evidence type="ECO:0000313" key="2">
    <source>
        <dbReference type="EMBL" id="QNO17254.1"/>
    </source>
</evidence>
<evidence type="ECO:0000259" key="1">
    <source>
        <dbReference type="Pfam" id="PF00148"/>
    </source>
</evidence>
<dbReference type="Gene3D" id="3.40.50.1980">
    <property type="entry name" value="Nitrogenase molybdenum iron protein domain"/>
    <property type="match status" value="3"/>
</dbReference>
<dbReference type="PANTHER" id="PTHR33712:SF7">
    <property type="entry name" value="LIGHT-INDEPENDENT PROTOCHLOROPHYLLIDE REDUCTASE SUBUNIT B"/>
    <property type="match status" value="1"/>
</dbReference>
<dbReference type="InterPro" id="IPR050152">
    <property type="entry name" value="ChlB/BchB/BchZ"/>
</dbReference>
<keyword evidence="3" id="KW-1185">Reference proteome</keyword>
<dbReference type="PANTHER" id="PTHR33712">
    <property type="entry name" value="LIGHT-INDEPENDENT PROTOCHLOROPHYLLIDE REDUCTASE SUBUNIT B"/>
    <property type="match status" value="1"/>
</dbReference>
<dbReference type="EMBL" id="CP060696">
    <property type="protein sequence ID" value="QNO17254.1"/>
    <property type="molecule type" value="Genomic_DNA"/>
</dbReference>
<dbReference type="RefSeq" id="WP_212506322.1">
    <property type="nucleotide sequence ID" value="NZ_CP060696.1"/>
</dbReference>
<sequence>MAKILDQPRYICALGAMQTVQSIPGAIPILHAGPGCAAKLCNTRGGSGHFSPNIFPCSSLSEKEVVFGGADKLHSTIENALKVIDADLYVVMSGCTAEIIGDDIGEIAGEFQQQGEPVVYANTPGFKGNNLLGHDWVLTSIFDQFLKPADHVEKGQVNLFVGQPLYDPYWLGNLRELEKLLAELGLKPNTIFGFGKGVENLKKVPAAEFNILVAPWSGLESVQLLEKKFGTPYLHYSVLPIGAFETSRFLRAVGDFTGIDPKLVERVTAQHEAEYYYYIERYADTFLELRIMSKRFVTVSDAQYALAVTKFLTNDLGMFPTKQFITDDTPQQYREQIENEFKKLNYGIEAEVEFSTDGHHIDEEIEKEDFGGLPLILGSSWEKGIADKLGGHFVNISYPVQERLIINSSIAGYSGGLKLLEDIYTVGMSKLVL</sequence>
<dbReference type="KEGG" id="caml:H6X83_09875"/>
<feature type="domain" description="Nitrogenase/oxidoreductase component 1" evidence="1">
    <location>
        <begin position="13"/>
        <end position="425"/>
    </location>
</feature>
<gene>
    <name evidence="2" type="ORF">H6X83_09875</name>
</gene>
<organism evidence="2 3">
    <name type="scientific">Caproicibacterium amylolyticum</name>
    <dbReference type="NCBI Taxonomy" id="2766537"/>
    <lineage>
        <taxon>Bacteria</taxon>
        <taxon>Bacillati</taxon>
        <taxon>Bacillota</taxon>
        <taxon>Clostridia</taxon>
        <taxon>Eubacteriales</taxon>
        <taxon>Oscillospiraceae</taxon>
        <taxon>Caproicibacterium</taxon>
    </lineage>
</organism>
<dbReference type="GO" id="GO:0016491">
    <property type="term" value="F:oxidoreductase activity"/>
    <property type="evidence" value="ECO:0007669"/>
    <property type="project" value="InterPro"/>
</dbReference>
<accession>A0A7G9WEZ2</accession>
<reference evidence="2 3" key="1">
    <citation type="submission" date="2020-08" db="EMBL/GenBank/DDBJ databases">
        <authorList>
            <person name="Ren C."/>
            <person name="Gu Y."/>
            <person name="Xu Y."/>
        </authorList>
    </citation>
    <scope>NUCLEOTIDE SEQUENCE [LARGE SCALE GENOMIC DNA]</scope>
    <source>
        <strain evidence="2 3">LBM18003</strain>
    </source>
</reference>
<dbReference type="Pfam" id="PF00148">
    <property type="entry name" value="Oxidored_nitro"/>
    <property type="match status" value="1"/>
</dbReference>
<name>A0A7G9WEZ2_9FIRM</name>
<dbReference type="AlphaFoldDB" id="A0A7G9WEZ2"/>
<protein>
    <submittedName>
        <fullName evidence="2">Hydrogenase</fullName>
    </submittedName>
</protein>
<evidence type="ECO:0000313" key="3">
    <source>
        <dbReference type="Proteomes" id="UP000516046"/>
    </source>
</evidence>
<dbReference type="InterPro" id="IPR000510">
    <property type="entry name" value="Nase/OxRdtase_comp1"/>
</dbReference>